<keyword evidence="2" id="KW-0812">Transmembrane</keyword>
<proteinExistence type="predicted"/>
<evidence type="ECO:0000313" key="5">
    <source>
        <dbReference type="Proteomes" id="UP000595895"/>
    </source>
</evidence>
<dbReference type="InterPro" id="IPR033435">
    <property type="entry name" value="DUF5129"/>
</dbReference>
<dbReference type="Pfam" id="PF17173">
    <property type="entry name" value="DUF5129"/>
    <property type="match status" value="1"/>
</dbReference>
<evidence type="ECO:0000256" key="1">
    <source>
        <dbReference type="SAM" id="MobiDB-lite"/>
    </source>
</evidence>
<gene>
    <name evidence="4" type="ORF">JG540_09825</name>
</gene>
<feature type="domain" description="DUF5129" evidence="3">
    <location>
        <begin position="50"/>
        <end position="382"/>
    </location>
</feature>
<dbReference type="AlphaFoldDB" id="A0A7T7S1U1"/>
<dbReference type="Proteomes" id="UP000595895">
    <property type="component" value="Chromosome"/>
</dbReference>
<dbReference type="EMBL" id="CP066802">
    <property type="protein sequence ID" value="QQM67276.1"/>
    <property type="molecule type" value="Genomic_DNA"/>
</dbReference>
<feature type="transmembrane region" description="Helical" evidence="2">
    <location>
        <begin position="183"/>
        <end position="203"/>
    </location>
</feature>
<evidence type="ECO:0000259" key="3">
    <source>
        <dbReference type="Pfam" id="PF17173"/>
    </source>
</evidence>
<keyword evidence="5" id="KW-1185">Reference proteome</keyword>
<evidence type="ECO:0000313" key="4">
    <source>
        <dbReference type="EMBL" id="QQM67276.1"/>
    </source>
</evidence>
<keyword evidence="2" id="KW-1133">Transmembrane helix</keyword>
<organism evidence="4 5">
    <name type="scientific">Actinomyces weissii</name>
    <dbReference type="NCBI Taxonomy" id="675090"/>
    <lineage>
        <taxon>Bacteria</taxon>
        <taxon>Bacillati</taxon>
        <taxon>Actinomycetota</taxon>
        <taxon>Actinomycetes</taxon>
        <taxon>Actinomycetales</taxon>
        <taxon>Actinomycetaceae</taxon>
        <taxon>Actinomyces</taxon>
    </lineage>
</organism>
<feature type="compositionally biased region" description="Low complexity" evidence="1">
    <location>
        <begin position="489"/>
        <end position="503"/>
    </location>
</feature>
<keyword evidence="2" id="KW-0472">Membrane</keyword>
<reference evidence="4 5" key="1">
    <citation type="submission" date="2020-12" db="EMBL/GenBank/DDBJ databases">
        <authorList>
            <person name="Zhou J."/>
        </authorList>
    </citation>
    <scope>NUCLEOTIDE SEQUENCE [LARGE SCALE GENOMIC DNA]</scope>
    <source>
        <strain evidence="4 5">CCUG 61299</strain>
    </source>
</reference>
<dbReference type="RefSeq" id="WP_200275710.1">
    <property type="nucleotide sequence ID" value="NZ_CP066802.1"/>
</dbReference>
<dbReference type="Gene3D" id="3.10.310.50">
    <property type="match status" value="1"/>
</dbReference>
<feature type="transmembrane region" description="Helical" evidence="2">
    <location>
        <begin position="15"/>
        <end position="38"/>
    </location>
</feature>
<accession>A0A7T7S1U1</accession>
<feature type="region of interest" description="Disordered" evidence="1">
    <location>
        <begin position="437"/>
        <end position="462"/>
    </location>
</feature>
<name>A0A7T7S1U1_9ACTO</name>
<sequence>MAESILLKAGGARTVLSLAAKMLVALALMTVVPLLLFWPFGRSHVPVVEVHDEAGVLQPVATAQALEELRFRKDVRLVVLTLDVGYNDSFNSAVLAYARTHEPGWVDGNYWADGLVILGVSPSGRWVGCYFGEDVKVGTATQQAIQDAGKDSFRQGLWAPGVEQMAHRSAAVIGRPVAGEGTVWLLSALGVSGGLGWLGWMLWSASAARSAFRRAKRHYTQVTSDYEGTQIKAGLIPTDEAHGAQVLARFGWFEDQYARLTRQFQDYGEPHGAVWFGGQRHAEAKRLLKGATALDSLDDAISNAAALLTLSEGWEGAWANEQGPVREDLASLLELCAQVESEGQVQATSERQWVHESQNRLAQLADLLSTRQVTPSAALTELDTIATSVRSRADSLASRALQASTRYRKERLKQYRKSRGSGRMTSSARYRGSWSYGGHSSSYNPSSTIRINPGSPGASASGVRWTGAGAASQFSAPVAALVTGYDSAASWAPSSSSSSSGSSFSGGGFSGAGSSSHF</sequence>
<protein>
    <submittedName>
        <fullName evidence="4">DUF5129 domain-containing protein</fullName>
    </submittedName>
</protein>
<evidence type="ECO:0000256" key="2">
    <source>
        <dbReference type="SAM" id="Phobius"/>
    </source>
</evidence>
<feature type="region of interest" description="Disordered" evidence="1">
    <location>
        <begin position="489"/>
        <end position="518"/>
    </location>
</feature>
<dbReference type="KEGG" id="awe:JG540_09825"/>